<keyword evidence="11 14" id="KW-0411">Iron-sulfur</keyword>
<dbReference type="Pfam" id="PF02775">
    <property type="entry name" value="TPP_enzyme_C"/>
    <property type="match status" value="1"/>
</dbReference>
<dbReference type="GO" id="GO:0030976">
    <property type="term" value="F:thiamine pyrophosphate binding"/>
    <property type="evidence" value="ECO:0007669"/>
    <property type="project" value="InterPro"/>
</dbReference>
<evidence type="ECO:0000256" key="9">
    <source>
        <dbReference type="ARBA" id="ARBA00023002"/>
    </source>
</evidence>
<keyword evidence="6 14" id="KW-0004">4Fe-4S</keyword>
<dbReference type="PROSITE" id="PS00198">
    <property type="entry name" value="4FE4S_FER_1"/>
    <property type="match status" value="1"/>
</dbReference>
<feature type="binding site" evidence="15">
    <location>
        <position position="545"/>
    </location>
    <ligand>
        <name>[4Fe-4S] cluster</name>
        <dbReference type="ChEBI" id="CHEBI:49883"/>
        <label>1</label>
    </ligand>
</feature>
<evidence type="ECO:0000313" key="18">
    <source>
        <dbReference type="Proteomes" id="UP000184052"/>
    </source>
</evidence>
<dbReference type="PANTHER" id="PTHR43710:SF5">
    <property type="entry name" value="INDOLEPYRUVATE FERREDOXIN OXIDOREDUCTASE ALPHA SUBUNIT"/>
    <property type="match status" value="1"/>
</dbReference>
<feature type="domain" description="4Fe-4S ferredoxin-type" evidence="16">
    <location>
        <begin position="563"/>
        <end position="592"/>
    </location>
</feature>
<dbReference type="RefSeq" id="WP_073049257.1">
    <property type="nucleotide sequence ID" value="NZ_FQZL01000011.1"/>
</dbReference>
<evidence type="ECO:0000256" key="8">
    <source>
        <dbReference type="ARBA" id="ARBA00022982"/>
    </source>
</evidence>
<dbReference type="GO" id="GO:0043805">
    <property type="term" value="F:indolepyruvate ferredoxin oxidoreductase activity"/>
    <property type="evidence" value="ECO:0007669"/>
    <property type="project" value="UniProtKB-UniRule"/>
</dbReference>
<feature type="binding site" evidence="15">
    <location>
        <position position="572"/>
    </location>
    <ligand>
        <name>[4Fe-4S] cluster</name>
        <dbReference type="ChEBI" id="CHEBI:49883"/>
        <label>2</label>
    </ligand>
</feature>
<evidence type="ECO:0000256" key="1">
    <source>
        <dbReference type="ARBA" id="ARBA00002995"/>
    </source>
</evidence>
<dbReference type="PIRSF" id="PIRSF006439">
    <property type="entry name" value="Indolepyruvate_ferr_oxidored"/>
    <property type="match status" value="1"/>
</dbReference>
<comment type="catalytic activity">
    <reaction evidence="13 14">
        <text>indole-3-pyruvate + 2 oxidized [2Fe-2S]-[ferredoxin] + CoA = (indol-3-yl)acetyl-CoA + 2 reduced [2Fe-2S]-[ferredoxin] + CO2 + H(+)</text>
        <dbReference type="Rhea" id="RHEA:12645"/>
        <dbReference type="Rhea" id="RHEA-COMP:10000"/>
        <dbReference type="Rhea" id="RHEA-COMP:10001"/>
        <dbReference type="ChEBI" id="CHEBI:15378"/>
        <dbReference type="ChEBI" id="CHEBI:16526"/>
        <dbReference type="ChEBI" id="CHEBI:17640"/>
        <dbReference type="ChEBI" id="CHEBI:33737"/>
        <dbReference type="ChEBI" id="CHEBI:33738"/>
        <dbReference type="ChEBI" id="CHEBI:57271"/>
        <dbReference type="ChEBI" id="CHEBI:57287"/>
        <dbReference type="EC" id="1.2.7.8"/>
    </reaction>
</comment>
<feature type="binding site" evidence="15">
    <location>
        <position position="553"/>
    </location>
    <ligand>
        <name>[4Fe-4S] cluster</name>
        <dbReference type="ChEBI" id="CHEBI:49883"/>
        <label>2</label>
    </ligand>
</feature>
<evidence type="ECO:0000256" key="4">
    <source>
        <dbReference type="ARBA" id="ARBA00017710"/>
    </source>
</evidence>
<dbReference type="AlphaFoldDB" id="A0A1M6GRX5"/>
<organism evidence="17 18">
    <name type="scientific">Dethiosulfatibacter aminovorans DSM 17477</name>
    <dbReference type="NCBI Taxonomy" id="1121476"/>
    <lineage>
        <taxon>Bacteria</taxon>
        <taxon>Bacillati</taxon>
        <taxon>Bacillota</taxon>
        <taxon>Tissierellia</taxon>
        <taxon>Dethiosulfatibacter</taxon>
    </lineage>
</organism>
<dbReference type="PANTHER" id="PTHR43710">
    <property type="entry name" value="2-HYDROXYACYL-COA LYASE"/>
    <property type="match status" value="1"/>
</dbReference>
<evidence type="ECO:0000256" key="12">
    <source>
        <dbReference type="ARBA" id="ARBA00030514"/>
    </source>
</evidence>
<dbReference type="Proteomes" id="UP000184052">
    <property type="component" value="Unassembled WGS sequence"/>
</dbReference>
<evidence type="ECO:0000256" key="2">
    <source>
        <dbReference type="ARBA" id="ARBA00011238"/>
    </source>
</evidence>
<keyword evidence="18" id="KW-1185">Reference proteome</keyword>
<dbReference type="PROSITE" id="PS51379">
    <property type="entry name" value="4FE4S_FER_2"/>
    <property type="match status" value="2"/>
</dbReference>
<dbReference type="InterPro" id="IPR011766">
    <property type="entry name" value="TPP_enzyme_TPP-bd"/>
</dbReference>
<evidence type="ECO:0000256" key="5">
    <source>
        <dbReference type="ARBA" id="ARBA00022448"/>
    </source>
</evidence>
<dbReference type="InterPro" id="IPR017721">
    <property type="entry name" value="IorA"/>
</dbReference>
<evidence type="ECO:0000256" key="11">
    <source>
        <dbReference type="ARBA" id="ARBA00023014"/>
    </source>
</evidence>
<evidence type="ECO:0000256" key="10">
    <source>
        <dbReference type="ARBA" id="ARBA00023004"/>
    </source>
</evidence>
<dbReference type="NCBIfam" id="TIGR03336">
    <property type="entry name" value="IOR_alpha"/>
    <property type="match status" value="1"/>
</dbReference>
<evidence type="ECO:0000256" key="15">
    <source>
        <dbReference type="PIRSR" id="PIRSR006439-50"/>
    </source>
</evidence>
<dbReference type="EMBL" id="FQZL01000011">
    <property type="protein sequence ID" value="SHJ12649.1"/>
    <property type="molecule type" value="Genomic_DNA"/>
</dbReference>
<feature type="binding site" evidence="15">
    <location>
        <position position="542"/>
    </location>
    <ligand>
        <name>[4Fe-4S] cluster</name>
        <dbReference type="ChEBI" id="CHEBI:49883"/>
        <label>1</label>
    </ligand>
</feature>
<dbReference type="InterPro" id="IPR009014">
    <property type="entry name" value="Transketo_C/PFOR_II"/>
</dbReference>
<evidence type="ECO:0000256" key="6">
    <source>
        <dbReference type="ARBA" id="ARBA00022485"/>
    </source>
</evidence>
<comment type="cofactor">
    <cofactor evidence="14 15">
        <name>[4Fe-4S] cluster</name>
        <dbReference type="ChEBI" id="CHEBI:49883"/>
    </cofactor>
    <text evidence="14 15">Binds 2 [4Fe-4S] clusters. In this family the first cluster has a non-standard and varying [4Fe-4S] binding motif CX(2)CX(2)CX(4-5)CP.</text>
</comment>
<feature type="binding site" evidence="15">
    <location>
        <position position="582"/>
    </location>
    <ligand>
        <name>[4Fe-4S] cluster</name>
        <dbReference type="ChEBI" id="CHEBI:49883"/>
        <label>1</label>
    </ligand>
</feature>
<keyword evidence="5 14" id="KW-0813">Transport</keyword>
<dbReference type="Pfam" id="PF01855">
    <property type="entry name" value="POR_N"/>
    <property type="match status" value="1"/>
</dbReference>
<protein>
    <recommendedName>
        <fullName evidence="4 14">Indolepyruvate oxidoreductase subunit IorA</fullName>
        <shortName evidence="14">IOR</shortName>
        <ecNumber evidence="3 14">1.2.7.8</ecNumber>
    </recommendedName>
    <alternativeName>
        <fullName evidence="12 14">Indolepyruvate ferredoxin oxidoreductase subunit alpha</fullName>
    </alternativeName>
</protein>
<dbReference type="Pfam" id="PF00037">
    <property type="entry name" value="Fer4"/>
    <property type="match status" value="1"/>
</dbReference>
<dbReference type="SUPFAM" id="SSF52518">
    <property type="entry name" value="Thiamin diphosphate-binding fold (THDP-binding)"/>
    <property type="match status" value="2"/>
</dbReference>
<dbReference type="SUPFAM" id="SSF52922">
    <property type="entry name" value="TK C-terminal domain-like"/>
    <property type="match status" value="1"/>
</dbReference>
<keyword evidence="9 14" id="KW-0560">Oxidoreductase</keyword>
<keyword evidence="7 14" id="KW-0479">Metal-binding</keyword>
<accession>A0A1M6GRX5</accession>
<feature type="binding site" evidence="15">
    <location>
        <position position="575"/>
    </location>
    <ligand>
        <name>[4Fe-4S] cluster</name>
        <dbReference type="ChEBI" id="CHEBI:49883"/>
        <label>2</label>
    </ligand>
</feature>
<dbReference type="CDD" id="cd07034">
    <property type="entry name" value="TPP_PYR_PFOR_IOR-alpha_like"/>
    <property type="match status" value="1"/>
</dbReference>
<name>A0A1M6GRX5_9FIRM</name>
<evidence type="ECO:0000259" key="16">
    <source>
        <dbReference type="PROSITE" id="PS51379"/>
    </source>
</evidence>
<keyword evidence="10 14" id="KW-0408">Iron</keyword>
<keyword evidence="17" id="KW-0670">Pyruvate</keyword>
<dbReference type="OrthoDB" id="9794954at2"/>
<evidence type="ECO:0000256" key="14">
    <source>
        <dbReference type="PIRNR" id="PIRNR006439"/>
    </source>
</evidence>
<dbReference type="InterPro" id="IPR002880">
    <property type="entry name" value="Pyrv_Fd/Flavodoxin_OxRdtase_N"/>
</dbReference>
<comment type="function">
    <text evidence="1 14">Catalyzes the ferredoxin-dependent oxidative decarboxylation of arylpyruvates.</text>
</comment>
<evidence type="ECO:0000313" key="17">
    <source>
        <dbReference type="EMBL" id="SHJ12649.1"/>
    </source>
</evidence>
<dbReference type="InterPro" id="IPR029061">
    <property type="entry name" value="THDP-binding"/>
</dbReference>
<evidence type="ECO:0000256" key="13">
    <source>
        <dbReference type="ARBA" id="ARBA00048332"/>
    </source>
</evidence>
<dbReference type="FunFam" id="3.40.50.970:FF:000039">
    <property type="entry name" value="Indolepyruvate oxidoreductase subunit IorA"/>
    <property type="match status" value="1"/>
</dbReference>
<dbReference type="EC" id="1.2.7.8" evidence="3 14"/>
<evidence type="ECO:0000256" key="3">
    <source>
        <dbReference type="ARBA" id="ARBA00012812"/>
    </source>
</evidence>
<dbReference type="InterPro" id="IPR045025">
    <property type="entry name" value="HACL1-like"/>
</dbReference>
<dbReference type="Gene3D" id="3.30.70.20">
    <property type="match status" value="1"/>
</dbReference>
<feature type="domain" description="4Fe-4S ferredoxin-type" evidence="16">
    <location>
        <begin position="533"/>
        <end position="561"/>
    </location>
</feature>
<dbReference type="STRING" id="1121476.SAMN02745751_01812"/>
<dbReference type="GO" id="GO:0051539">
    <property type="term" value="F:4 iron, 4 sulfur cluster binding"/>
    <property type="evidence" value="ECO:0007669"/>
    <property type="project" value="UniProtKB-UniRule"/>
</dbReference>
<feature type="binding site" evidence="15">
    <location>
        <position position="578"/>
    </location>
    <ligand>
        <name>[4Fe-4S] cluster</name>
        <dbReference type="ChEBI" id="CHEBI:49883"/>
        <label>2</label>
    </ligand>
</feature>
<gene>
    <name evidence="17" type="ORF">SAMN02745751_01812</name>
</gene>
<comment type="subunit">
    <text evidence="2">Heterodimer of the IorA and IorB subunits.</text>
</comment>
<sequence length="592" mass="65756">MKVLMTGNEAVARGAYEAGVMVASAYPGTPSTEIMENFSKYEGVYAEWAPNEKVAAEVAMGAAVRGVRSFASMKHVGLNVAADPFMSFAYHGSNGGFVIITADEPNMFSSQNEQDNRLYSIHAKVVCIEPSDSQECINFMKIAFEISEKFNTTVLFRLTTRVCHSKTPVELNERIVPKTETFIKNPKKYVMVPAHSRAKHPEIEENLLKLREFSNTTILNREEIHDTKIGIICNGVSYLYAREVMGDKASYLKIGMSNPLPIEKIKSFAKKVDKLYIIEENEPFMETQIKSWGIECTGKDLFPICGEFSPELIREKLLGVKPEIAFTAENEPPLRPPVLCAGCPHRGLYFELGKYKKKAFFSGDIGCYTLGYLPPFEAMDISIDMGASITVAQGYQRANEKADDDNSNLKPFALIGDSTFFHSGVTGLLNMTYNHTPITVIILDNSITAMTGHQDNPGTGVSAMGNMSQKVDIETLCLACGVKENNIVVVDPYDLDATKEAVKRGYEATEPFVIITRRECALLKPVQQERVDMKCKVDYDKCRFCKICINTGCPALQIDHENEKIFIDTVQCNGCTICMQVCPFDAIEKAGE</sequence>
<dbReference type="SUPFAM" id="SSF54862">
    <property type="entry name" value="4Fe-4S ferredoxins"/>
    <property type="match status" value="1"/>
</dbReference>
<dbReference type="InterPro" id="IPR017900">
    <property type="entry name" value="4Fe4S_Fe_S_CS"/>
</dbReference>
<dbReference type="Gene3D" id="3.40.50.970">
    <property type="match status" value="2"/>
</dbReference>
<dbReference type="InterPro" id="IPR017896">
    <property type="entry name" value="4Fe4S_Fe-S-bd"/>
</dbReference>
<evidence type="ECO:0000256" key="7">
    <source>
        <dbReference type="ARBA" id="ARBA00022723"/>
    </source>
</evidence>
<dbReference type="GO" id="GO:0046872">
    <property type="term" value="F:metal ion binding"/>
    <property type="evidence" value="ECO:0007669"/>
    <property type="project" value="UniProtKB-UniRule"/>
</dbReference>
<keyword evidence="8 14" id="KW-0249">Electron transport</keyword>
<feature type="binding site" evidence="15">
    <location>
        <position position="548"/>
    </location>
    <ligand>
        <name>[4Fe-4S] cluster</name>
        <dbReference type="ChEBI" id="CHEBI:49883"/>
        <label>1</label>
    </ligand>
</feature>
<proteinExistence type="predicted"/>
<dbReference type="CDD" id="cd02008">
    <property type="entry name" value="TPP_IOR_alpha"/>
    <property type="match status" value="1"/>
</dbReference>
<reference evidence="17 18" key="1">
    <citation type="submission" date="2016-11" db="EMBL/GenBank/DDBJ databases">
        <authorList>
            <person name="Jaros S."/>
            <person name="Januszkiewicz K."/>
            <person name="Wedrychowicz H."/>
        </authorList>
    </citation>
    <scope>NUCLEOTIDE SEQUENCE [LARGE SCALE GENOMIC DNA]</scope>
    <source>
        <strain evidence="17 18">DSM 17477</strain>
    </source>
</reference>